<gene>
    <name evidence="1" type="ORF">PPENT_87.1.T0310298</name>
</gene>
<dbReference type="AlphaFoldDB" id="A0A8S1U6U7"/>
<sequence length="330" mass="39657">MEFHSKKLEGQSNKQLSNNLLRQYKNQQFEDKLYKIYFEYELLNPLNIQIDDISVKQSLSECLNKIQDAYNLKVNYYILKIKNWHFLQKYIEFKYQKNVSTNPANIKIMDSFNIRRIKLQTNIRFTQVTEQISKIPQRGNQQQLKEVTNQKEINQQFFQAQTQSSECVQNNQSQILQGDLLIFIQQTQKQQFKVQKLYEQNLYQIILRIASCILFGQKITNKAFKENDLVLQNDVDYEFNKEQEIIYVNLYFSELQIDQIKVLEIKQIVNLDQPKQQQQQIIKEKKSKKEVVGQQNQQQQPEIKGRLKQEYFIILTILRLMNTIYLKILF</sequence>
<name>A0A8S1U6U7_9CILI</name>
<proteinExistence type="predicted"/>
<protein>
    <submittedName>
        <fullName evidence="1">Uncharacterized protein</fullName>
    </submittedName>
</protein>
<reference evidence="1" key="1">
    <citation type="submission" date="2021-01" db="EMBL/GenBank/DDBJ databases">
        <authorList>
            <consortium name="Genoscope - CEA"/>
            <person name="William W."/>
        </authorList>
    </citation>
    <scope>NUCLEOTIDE SEQUENCE</scope>
</reference>
<evidence type="ECO:0000313" key="1">
    <source>
        <dbReference type="EMBL" id="CAD8158356.1"/>
    </source>
</evidence>
<dbReference type="Proteomes" id="UP000689195">
    <property type="component" value="Unassembled WGS sequence"/>
</dbReference>
<dbReference type="EMBL" id="CAJJDO010000031">
    <property type="protein sequence ID" value="CAD8158356.1"/>
    <property type="molecule type" value="Genomic_DNA"/>
</dbReference>
<keyword evidence="2" id="KW-1185">Reference proteome</keyword>
<comment type="caution">
    <text evidence="1">The sequence shown here is derived from an EMBL/GenBank/DDBJ whole genome shotgun (WGS) entry which is preliminary data.</text>
</comment>
<accession>A0A8S1U6U7</accession>
<organism evidence="1 2">
    <name type="scientific">Paramecium pentaurelia</name>
    <dbReference type="NCBI Taxonomy" id="43138"/>
    <lineage>
        <taxon>Eukaryota</taxon>
        <taxon>Sar</taxon>
        <taxon>Alveolata</taxon>
        <taxon>Ciliophora</taxon>
        <taxon>Intramacronucleata</taxon>
        <taxon>Oligohymenophorea</taxon>
        <taxon>Peniculida</taxon>
        <taxon>Parameciidae</taxon>
        <taxon>Paramecium</taxon>
    </lineage>
</organism>
<evidence type="ECO:0000313" key="2">
    <source>
        <dbReference type="Proteomes" id="UP000689195"/>
    </source>
</evidence>